<evidence type="ECO:0000313" key="1">
    <source>
        <dbReference type="EMBL" id="JAH52467.1"/>
    </source>
</evidence>
<reference evidence="1" key="1">
    <citation type="submission" date="2014-11" db="EMBL/GenBank/DDBJ databases">
        <authorList>
            <person name="Amaro Gonzalez C."/>
        </authorList>
    </citation>
    <scope>NUCLEOTIDE SEQUENCE</scope>
</reference>
<dbReference type="EMBL" id="GBXM01025452">
    <property type="protein sequence ID" value="JAH83125.1"/>
    <property type="molecule type" value="Transcribed_RNA"/>
</dbReference>
<dbReference type="EMBL" id="GBXM01056110">
    <property type="protein sequence ID" value="JAH52467.1"/>
    <property type="molecule type" value="Transcribed_RNA"/>
</dbReference>
<organism evidence="1">
    <name type="scientific">Anguilla anguilla</name>
    <name type="common">European freshwater eel</name>
    <name type="synonym">Muraena anguilla</name>
    <dbReference type="NCBI Taxonomy" id="7936"/>
    <lineage>
        <taxon>Eukaryota</taxon>
        <taxon>Metazoa</taxon>
        <taxon>Chordata</taxon>
        <taxon>Craniata</taxon>
        <taxon>Vertebrata</taxon>
        <taxon>Euteleostomi</taxon>
        <taxon>Actinopterygii</taxon>
        <taxon>Neopterygii</taxon>
        <taxon>Teleostei</taxon>
        <taxon>Anguilliformes</taxon>
        <taxon>Anguillidae</taxon>
        <taxon>Anguilla</taxon>
    </lineage>
</organism>
<sequence>MTSLNSNQLIVLTSSLLIPNNNILISQE</sequence>
<proteinExistence type="predicted"/>
<protein>
    <submittedName>
        <fullName evidence="1">Uncharacterized protein</fullName>
    </submittedName>
</protein>
<reference evidence="1" key="2">
    <citation type="journal article" date="2015" name="Fish Shellfish Immunol.">
        <title>Early steps in the European eel (Anguilla anguilla)-Vibrio vulnificus interaction in the gills: Role of the RtxA13 toxin.</title>
        <authorList>
            <person name="Callol A."/>
            <person name="Pajuelo D."/>
            <person name="Ebbesson L."/>
            <person name="Teles M."/>
            <person name="MacKenzie S."/>
            <person name="Amaro C."/>
        </authorList>
    </citation>
    <scope>NUCLEOTIDE SEQUENCE</scope>
</reference>
<name>A0A0E9TG89_ANGAN</name>
<dbReference type="AlphaFoldDB" id="A0A0E9TG89"/>
<accession>A0A0E9TG89</accession>